<feature type="domain" description="Transposase IS110-like N-terminal" evidence="1">
    <location>
        <begin position="4"/>
        <end position="141"/>
    </location>
</feature>
<evidence type="ECO:0000259" key="2">
    <source>
        <dbReference type="Pfam" id="PF02371"/>
    </source>
</evidence>
<dbReference type="RefSeq" id="WP_109336278.1">
    <property type="nucleotide sequence ID" value="NZ_CP021356.1"/>
</dbReference>
<dbReference type="AlphaFoldDB" id="A0A2S2C7K0"/>
<dbReference type="GO" id="GO:0003677">
    <property type="term" value="F:DNA binding"/>
    <property type="evidence" value="ECO:0007669"/>
    <property type="project" value="InterPro"/>
</dbReference>
<dbReference type="GO" id="GO:0004803">
    <property type="term" value="F:transposase activity"/>
    <property type="evidence" value="ECO:0007669"/>
    <property type="project" value="InterPro"/>
</dbReference>
<proteinExistence type="predicted"/>
<evidence type="ECO:0000313" key="4">
    <source>
        <dbReference type="Proteomes" id="UP000245711"/>
    </source>
</evidence>
<accession>A0A2S2C7K0</accession>
<name>A0A2S2C7K0_9NOCA</name>
<dbReference type="Proteomes" id="UP000245711">
    <property type="component" value="Plasmid pRB29"/>
</dbReference>
<dbReference type="PANTHER" id="PTHR33055:SF16">
    <property type="entry name" value="TRANSPOSASE FOR INSERTION SEQUENCE ELEMENT IS1547"/>
    <property type="match status" value="1"/>
</dbReference>
<dbReference type="NCBIfam" id="NF033542">
    <property type="entry name" value="transpos_IS110"/>
    <property type="match status" value="1"/>
</dbReference>
<keyword evidence="3" id="KW-0614">Plasmid</keyword>
<dbReference type="InterPro" id="IPR003346">
    <property type="entry name" value="Transposase_20"/>
</dbReference>
<evidence type="ECO:0000259" key="1">
    <source>
        <dbReference type="Pfam" id="PF01548"/>
    </source>
</evidence>
<evidence type="ECO:0000313" key="3">
    <source>
        <dbReference type="EMBL" id="AWK76860.1"/>
    </source>
</evidence>
<feature type="domain" description="Transposase IS116/IS110/IS902 C-terminal" evidence="2">
    <location>
        <begin position="213"/>
        <end position="292"/>
    </location>
</feature>
<organism evidence="3 4">
    <name type="scientific">Rhodococcus oxybenzonivorans</name>
    <dbReference type="NCBI Taxonomy" id="1990687"/>
    <lineage>
        <taxon>Bacteria</taxon>
        <taxon>Bacillati</taxon>
        <taxon>Actinomycetota</taxon>
        <taxon>Actinomycetes</taxon>
        <taxon>Mycobacteriales</taxon>
        <taxon>Nocardiaceae</taxon>
        <taxon>Rhodococcus</taxon>
    </lineage>
</organism>
<sequence>MIVIGIDAHKRTHTAVSADQNGSQLSTRTIRTTSKDHLALLRWGAEQGDDRMWAIEDCWHLSRRLERVVRVPPKLMANVRDGARTYGKSDPIDALAVARAVLREPNLPEARLDGMEREIRLLVDHRDDLVAERTRIIGRLRWHSRELDPGWTPPKRLERASAYDKIESFLSELSGLVSELAVRLVDHLRRLTVEIEELATEITTRITVLAPSLLAIPGCAPLTAAKLIGETAGVDRFRSKDAFARHNGTAPLPVWSSNRARHRLSRTGNRRLNAAIHIIALSQAHCHDDARALLSRRKANGDGGMEALRILKRRLSDVVYRAMIADRPLMGSATAA</sequence>
<reference evidence="3 4" key="1">
    <citation type="submission" date="2017-05" db="EMBL/GenBank/DDBJ databases">
        <title>Isolation of Rhodococcus sp. S2-17 biodegrading of BP-3.</title>
        <authorList>
            <person name="Lee Y."/>
            <person name="Kim K.H."/>
            <person name="Chun B.H."/>
            <person name="Jung H.S."/>
            <person name="Jeon C.O."/>
        </authorList>
    </citation>
    <scope>NUCLEOTIDE SEQUENCE [LARGE SCALE GENOMIC DNA]</scope>
    <source>
        <strain evidence="3 4">S2-17</strain>
        <plasmid evidence="4">prb29</plasmid>
    </source>
</reference>
<keyword evidence="4" id="KW-1185">Reference proteome</keyword>
<gene>
    <name evidence="3" type="ORF">CBI38_36340</name>
</gene>
<dbReference type="InterPro" id="IPR002525">
    <property type="entry name" value="Transp_IS110-like_N"/>
</dbReference>
<geneLocation type="plasmid" evidence="4">
    <name>prb29</name>
</geneLocation>
<dbReference type="EMBL" id="CP021356">
    <property type="protein sequence ID" value="AWK76860.1"/>
    <property type="molecule type" value="Genomic_DNA"/>
</dbReference>
<dbReference type="InterPro" id="IPR047650">
    <property type="entry name" value="Transpos_IS110"/>
</dbReference>
<protein>
    <submittedName>
        <fullName evidence="3">IS110 family transposase</fullName>
    </submittedName>
</protein>
<dbReference type="Pfam" id="PF02371">
    <property type="entry name" value="Transposase_20"/>
    <property type="match status" value="1"/>
</dbReference>
<dbReference type="OrthoDB" id="4337860at2"/>
<dbReference type="PANTHER" id="PTHR33055">
    <property type="entry name" value="TRANSPOSASE FOR INSERTION SEQUENCE ELEMENT IS1111A"/>
    <property type="match status" value="1"/>
</dbReference>
<dbReference type="GO" id="GO:0006313">
    <property type="term" value="P:DNA transposition"/>
    <property type="evidence" value="ECO:0007669"/>
    <property type="project" value="InterPro"/>
</dbReference>
<dbReference type="KEGG" id="roz:CBI38_36340"/>
<dbReference type="Pfam" id="PF01548">
    <property type="entry name" value="DEDD_Tnp_IS110"/>
    <property type="match status" value="1"/>
</dbReference>